<keyword evidence="3 6" id="KW-0547">Nucleotide-binding</keyword>
<evidence type="ECO:0000259" key="8">
    <source>
        <dbReference type="PROSITE" id="PS51705"/>
    </source>
</evidence>
<dbReference type="CDD" id="cd01878">
    <property type="entry name" value="HflX"/>
    <property type="match status" value="1"/>
</dbReference>
<protein>
    <recommendedName>
        <fullName evidence="6">GTPase HflX</fullName>
    </recommendedName>
    <alternativeName>
        <fullName evidence="6">GTP-binding protein HflX</fullName>
    </alternativeName>
</protein>
<dbReference type="Gene3D" id="3.40.50.11060">
    <property type="entry name" value="GTPase HflX, N-terminal domain"/>
    <property type="match status" value="1"/>
</dbReference>
<evidence type="ECO:0000256" key="7">
    <source>
        <dbReference type="SAM" id="Coils"/>
    </source>
</evidence>
<dbReference type="EMBL" id="FQVB01000013">
    <property type="protein sequence ID" value="SHF23044.1"/>
    <property type="molecule type" value="Genomic_DNA"/>
</dbReference>
<dbReference type="GO" id="GO:0005737">
    <property type="term" value="C:cytoplasm"/>
    <property type="evidence" value="ECO:0007669"/>
    <property type="project" value="UniProtKB-SubCell"/>
</dbReference>
<dbReference type="GO" id="GO:0005525">
    <property type="term" value="F:GTP binding"/>
    <property type="evidence" value="ECO:0007669"/>
    <property type="project" value="UniProtKB-UniRule"/>
</dbReference>
<evidence type="ECO:0000256" key="4">
    <source>
        <dbReference type="ARBA" id="ARBA00022842"/>
    </source>
</evidence>
<dbReference type="Gene3D" id="3.40.50.300">
    <property type="entry name" value="P-loop containing nucleotide triphosphate hydrolases"/>
    <property type="match status" value="1"/>
</dbReference>
<evidence type="ECO:0000256" key="6">
    <source>
        <dbReference type="HAMAP-Rule" id="MF_00900"/>
    </source>
</evidence>
<dbReference type="FunFam" id="3.40.50.11060:FF:000001">
    <property type="entry name" value="GTPase HflX"/>
    <property type="match status" value="1"/>
</dbReference>
<dbReference type="InterPro" id="IPR042108">
    <property type="entry name" value="GTPase_HflX_N_sf"/>
</dbReference>
<proteinExistence type="inferred from homology"/>
<keyword evidence="7" id="KW-0175">Coiled coil</keyword>
<keyword evidence="5 6" id="KW-0342">GTP-binding</keyword>
<accession>A0A1M4ZYL1</accession>
<dbReference type="GO" id="GO:0003924">
    <property type="term" value="F:GTPase activity"/>
    <property type="evidence" value="ECO:0007669"/>
    <property type="project" value="UniProtKB-UniRule"/>
</dbReference>
<dbReference type="InterPro" id="IPR016496">
    <property type="entry name" value="GTPase_HflX"/>
</dbReference>
<feature type="coiled-coil region" evidence="7">
    <location>
        <begin position="350"/>
        <end position="384"/>
    </location>
</feature>
<dbReference type="InterPro" id="IPR030394">
    <property type="entry name" value="G_HFLX_dom"/>
</dbReference>
<dbReference type="InterPro" id="IPR006073">
    <property type="entry name" value="GTP-bd"/>
</dbReference>
<dbReference type="PANTHER" id="PTHR10229">
    <property type="entry name" value="GTP-BINDING PROTEIN HFLX"/>
    <property type="match status" value="1"/>
</dbReference>
<comment type="subunit">
    <text evidence="6">Monomer. Associates with the 50S ribosomal subunit.</text>
</comment>
<dbReference type="Pfam" id="PF01926">
    <property type="entry name" value="MMR_HSR1"/>
    <property type="match status" value="1"/>
</dbReference>
<dbReference type="NCBIfam" id="TIGR03156">
    <property type="entry name" value="GTP_HflX"/>
    <property type="match status" value="1"/>
</dbReference>
<keyword evidence="4" id="KW-0460">Magnesium</keyword>
<evidence type="ECO:0000256" key="1">
    <source>
        <dbReference type="ARBA" id="ARBA00022490"/>
    </source>
</evidence>
<dbReference type="PROSITE" id="PS51705">
    <property type="entry name" value="G_HFLX"/>
    <property type="match status" value="1"/>
</dbReference>
<dbReference type="InterPro" id="IPR032305">
    <property type="entry name" value="GTP-bd_M"/>
</dbReference>
<comment type="similarity">
    <text evidence="6">Belongs to the TRAFAC class OBG-HflX-like GTPase superfamily. HflX GTPase family.</text>
</comment>
<name>A0A1M4ZYL1_9BACT</name>
<dbReference type="Proteomes" id="UP000184076">
    <property type="component" value="Unassembled WGS sequence"/>
</dbReference>
<keyword evidence="10" id="KW-1185">Reference proteome</keyword>
<dbReference type="PRINTS" id="PR00326">
    <property type="entry name" value="GTP1OBG"/>
</dbReference>
<comment type="subcellular location">
    <subcellularLocation>
        <location evidence="6">Cytoplasm</location>
    </subcellularLocation>
    <text evidence="6">May associate with membranes.</text>
</comment>
<dbReference type="AlphaFoldDB" id="A0A1M4ZYL1"/>
<dbReference type="Gene3D" id="6.10.250.2860">
    <property type="match status" value="1"/>
</dbReference>
<evidence type="ECO:0000256" key="5">
    <source>
        <dbReference type="ARBA" id="ARBA00023134"/>
    </source>
</evidence>
<dbReference type="Pfam" id="PF16360">
    <property type="entry name" value="GTP-bdg_M"/>
    <property type="match status" value="1"/>
</dbReference>
<dbReference type="SUPFAM" id="SSF52540">
    <property type="entry name" value="P-loop containing nucleoside triphosphate hydrolases"/>
    <property type="match status" value="1"/>
</dbReference>
<dbReference type="InterPro" id="IPR025121">
    <property type="entry name" value="GTPase_HflX_N"/>
</dbReference>
<feature type="domain" description="Hflx-type G" evidence="8">
    <location>
        <begin position="391"/>
        <end position="555"/>
    </location>
</feature>
<reference evidence="10" key="1">
    <citation type="submission" date="2016-11" db="EMBL/GenBank/DDBJ databases">
        <authorList>
            <person name="Varghese N."/>
            <person name="Submissions S."/>
        </authorList>
    </citation>
    <scope>NUCLEOTIDE SEQUENCE [LARGE SCALE GENOMIC DNA]</scope>
    <source>
        <strain evidence="10">DSM 9756</strain>
    </source>
</reference>
<dbReference type="InterPro" id="IPR027417">
    <property type="entry name" value="P-loop_NTPase"/>
</dbReference>
<keyword evidence="2" id="KW-0479">Metal-binding</keyword>
<dbReference type="PANTHER" id="PTHR10229:SF0">
    <property type="entry name" value="GTP-BINDING PROTEIN 6-RELATED"/>
    <property type="match status" value="1"/>
</dbReference>
<dbReference type="HAMAP" id="MF_00900">
    <property type="entry name" value="GTPase_HflX"/>
    <property type="match status" value="1"/>
</dbReference>
<evidence type="ECO:0000313" key="10">
    <source>
        <dbReference type="Proteomes" id="UP000184076"/>
    </source>
</evidence>
<gene>
    <name evidence="6" type="primary">hflX</name>
    <name evidence="9" type="ORF">SAMN02745206_01575</name>
</gene>
<evidence type="ECO:0000256" key="3">
    <source>
        <dbReference type="ARBA" id="ARBA00022741"/>
    </source>
</evidence>
<dbReference type="Pfam" id="PF13167">
    <property type="entry name" value="GTP-bdg_N"/>
    <property type="match status" value="1"/>
</dbReference>
<sequence length="577" mass="65350">MFEADQSQRGKTIRRVYGNITGLKKQVRKRLENLYRRRCTPEDVISPDMARDLARLSQESGRQVGVMLARDGAVEMVLVGDPRSIYIPDLPKSRGGRWRLRGLRFVHTHLKGEPLNQDDLMDLVFLRLDCIAAVRMDPHGGARDLEVAHIFPAQGGERPAWEILPLMSCAEPDLHFSHFIQSLEEELERGRQALPAETARDRAILVSVTDQDREEAAASMHELRELAQSAGITVADTLIQRQRQANPRHLIGKGKLGEIIVRALQCGVDLLIFDQDLNPSQVRTITDITELRVIDRTQLILDIFAQRAQSREGKLQVEIAQLKYLLPRLGVKDDALSRLRGGIGMRGPGETKLEINRRRIKDRIAHLERQLEQVKKNRSQRRSKRLRNEVPILSIVGYTNAGKSTLLNTLTHSEVRAEDRLFATLDPTSRRLRFPRDMEVIVTDTVGFIRDLPQDLLDAFSATLEELHDADLLLHVVDVSNPHYENHMESVRRVLEKLDLDRKPSVLVFNKMDLAPAPVLARALRRYDAVAVSALDRSTLGPLMNTLEEKVERLILPQEAELAPEAVQTTPQEIDAA</sequence>
<evidence type="ECO:0000256" key="2">
    <source>
        <dbReference type="ARBA" id="ARBA00022723"/>
    </source>
</evidence>
<comment type="function">
    <text evidence="6">GTPase that associates with the 50S ribosomal subunit and may have a role during protein synthesis or ribosome biogenesis.</text>
</comment>
<keyword evidence="1 6" id="KW-0963">Cytoplasm</keyword>
<organism evidence="9 10">
    <name type="scientific">Desulfacinum infernum DSM 9756</name>
    <dbReference type="NCBI Taxonomy" id="1121391"/>
    <lineage>
        <taxon>Bacteria</taxon>
        <taxon>Pseudomonadati</taxon>
        <taxon>Thermodesulfobacteriota</taxon>
        <taxon>Syntrophobacteria</taxon>
        <taxon>Syntrophobacterales</taxon>
        <taxon>Syntrophobacteraceae</taxon>
        <taxon>Desulfacinum</taxon>
    </lineage>
</organism>
<dbReference type="STRING" id="1121391.SAMN02745206_01575"/>
<dbReference type="GO" id="GO:0043022">
    <property type="term" value="F:ribosome binding"/>
    <property type="evidence" value="ECO:0007669"/>
    <property type="project" value="TreeGrafter"/>
</dbReference>
<evidence type="ECO:0000313" key="9">
    <source>
        <dbReference type="EMBL" id="SHF23044.1"/>
    </source>
</evidence>
<dbReference type="GO" id="GO:0046872">
    <property type="term" value="F:metal ion binding"/>
    <property type="evidence" value="ECO:0007669"/>
    <property type="project" value="UniProtKB-KW"/>
</dbReference>